<keyword evidence="2" id="KW-1185">Reference proteome</keyword>
<gene>
    <name evidence="1" type="ORF">ACFQZQ_07085</name>
</gene>
<protein>
    <recommendedName>
        <fullName evidence="3">Sulfotransferase family protein</fullName>
    </recommendedName>
</protein>
<evidence type="ECO:0000313" key="1">
    <source>
        <dbReference type="EMBL" id="MFD0739042.1"/>
    </source>
</evidence>
<sequence length="338" mass="37253">MNRPSRLPPHFSASAEFFLFAFDPAQDRAWVLHFDREDYRRASFLDQRALHHRQIPGWEMPRAELEAALGRPASAPPVHWLFHIGHCGSTLLSRILDLAPGVLGLREPLPLLALAQSGEGVAGWFEPTLRLLARGFDDTQAVVVKPTSLVTTLAGPVLDRLPGQACLLWVDLQTWLATMLRDAGLCENALASEPLRLAALAEAGWPPAAGNGERLARLWLGEQLRWRQLARDPDKARRLLDLDFATVLDDPAATSARLLAHFGLQAPPDWAQRITASGLLTHYAKDGTQDFDAHTRRHELDAAAAAHRDAIAGGMIWAERAITLLGAGELTPRLRPRD</sequence>
<dbReference type="RefSeq" id="WP_386812057.1">
    <property type="nucleotide sequence ID" value="NZ_JBHTIH010000003.1"/>
</dbReference>
<name>A0ABW2YLH8_9GAMM</name>
<dbReference type="SUPFAM" id="SSF52540">
    <property type="entry name" value="P-loop containing nucleoside triphosphate hydrolases"/>
    <property type="match status" value="1"/>
</dbReference>
<evidence type="ECO:0008006" key="3">
    <source>
        <dbReference type="Google" id="ProtNLM"/>
    </source>
</evidence>
<dbReference type="InterPro" id="IPR027417">
    <property type="entry name" value="P-loop_NTPase"/>
</dbReference>
<accession>A0ABW2YLH8</accession>
<proteinExistence type="predicted"/>
<organism evidence="1 2">
    <name type="scientific">Lysobacter koreensis</name>
    <dbReference type="NCBI Taxonomy" id="266122"/>
    <lineage>
        <taxon>Bacteria</taxon>
        <taxon>Pseudomonadati</taxon>
        <taxon>Pseudomonadota</taxon>
        <taxon>Gammaproteobacteria</taxon>
        <taxon>Lysobacterales</taxon>
        <taxon>Lysobacteraceae</taxon>
        <taxon>Lysobacter</taxon>
    </lineage>
</organism>
<dbReference type="EMBL" id="JBHTIH010000003">
    <property type="protein sequence ID" value="MFD0739042.1"/>
    <property type="molecule type" value="Genomic_DNA"/>
</dbReference>
<dbReference type="Proteomes" id="UP001597090">
    <property type="component" value="Unassembled WGS sequence"/>
</dbReference>
<reference evidence="2" key="1">
    <citation type="journal article" date="2019" name="Int. J. Syst. Evol. Microbiol.">
        <title>The Global Catalogue of Microorganisms (GCM) 10K type strain sequencing project: providing services to taxonomists for standard genome sequencing and annotation.</title>
        <authorList>
            <consortium name="The Broad Institute Genomics Platform"/>
            <consortium name="The Broad Institute Genome Sequencing Center for Infectious Disease"/>
            <person name="Wu L."/>
            <person name="Ma J."/>
        </authorList>
    </citation>
    <scope>NUCLEOTIDE SEQUENCE [LARGE SCALE GENOMIC DNA]</scope>
    <source>
        <strain evidence="2">CCUG 55491</strain>
    </source>
</reference>
<comment type="caution">
    <text evidence="1">The sequence shown here is derived from an EMBL/GenBank/DDBJ whole genome shotgun (WGS) entry which is preliminary data.</text>
</comment>
<evidence type="ECO:0000313" key="2">
    <source>
        <dbReference type="Proteomes" id="UP001597090"/>
    </source>
</evidence>